<dbReference type="InParanoid" id="A0A1Y2EJ79"/>
<organism evidence="7 8">
    <name type="scientific">Pseudomassariella vexata</name>
    <dbReference type="NCBI Taxonomy" id="1141098"/>
    <lineage>
        <taxon>Eukaryota</taxon>
        <taxon>Fungi</taxon>
        <taxon>Dikarya</taxon>
        <taxon>Ascomycota</taxon>
        <taxon>Pezizomycotina</taxon>
        <taxon>Sordariomycetes</taxon>
        <taxon>Xylariomycetidae</taxon>
        <taxon>Amphisphaeriales</taxon>
        <taxon>Pseudomassariaceae</taxon>
        <taxon>Pseudomassariella</taxon>
    </lineage>
</organism>
<comment type="caution">
    <text evidence="7">The sequence shown here is derived from an EMBL/GenBank/DDBJ whole genome shotgun (WGS) entry which is preliminary data.</text>
</comment>
<sequence>MSTSLQSLGRWLRLKQYQIEVTFGVYIFTPIEKFVFWSVVFLLFSLTIIATMLYLPQHIVFVLNRALFYAYGDDSGVEHVLGGLAKNGAVAMQQTVEKLATSTADSAAETVEGLVREL</sequence>
<reference evidence="7 8" key="1">
    <citation type="submission" date="2016-07" db="EMBL/GenBank/DDBJ databases">
        <title>Pervasive Adenine N6-methylation of Active Genes in Fungi.</title>
        <authorList>
            <consortium name="DOE Joint Genome Institute"/>
            <person name="Mondo S.J."/>
            <person name="Dannebaum R.O."/>
            <person name="Kuo R.C."/>
            <person name="Labutti K."/>
            <person name="Haridas S."/>
            <person name="Kuo A."/>
            <person name="Salamov A."/>
            <person name="Ahrendt S.R."/>
            <person name="Lipzen A."/>
            <person name="Sullivan W."/>
            <person name="Andreopoulos W.B."/>
            <person name="Clum A."/>
            <person name="Lindquist E."/>
            <person name="Daum C."/>
            <person name="Ramamoorthy G.K."/>
            <person name="Gryganskyi A."/>
            <person name="Culley D."/>
            <person name="Magnuson J.K."/>
            <person name="James T.Y."/>
            <person name="O'Malley M.A."/>
            <person name="Stajich J.E."/>
            <person name="Spatafora J.W."/>
            <person name="Visel A."/>
            <person name="Grigoriev I.V."/>
        </authorList>
    </citation>
    <scope>NUCLEOTIDE SEQUENCE [LARGE SCALE GENOMIC DNA]</scope>
    <source>
        <strain evidence="7 8">CBS 129021</strain>
    </source>
</reference>
<keyword evidence="2 6" id="KW-0812">Transmembrane</keyword>
<dbReference type="GeneID" id="63774075"/>
<keyword evidence="5 6" id="KW-0472">Membrane</keyword>
<evidence type="ECO:0000256" key="1">
    <source>
        <dbReference type="ARBA" id="ARBA00004477"/>
    </source>
</evidence>
<evidence type="ECO:0000313" key="8">
    <source>
        <dbReference type="Proteomes" id="UP000193689"/>
    </source>
</evidence>
<dbReference type="AlphaFoldDB" id="A0A1Y2EJ79"/>
<dbReference type="STRING" id="1141098.A0A1Y2EJ79"/>
<keyword evidence="4 6" id="KW-1133">Transmembrane helix</keyword>
<gene>
    <name evidence="7" type="ORF">BCR38DRAFT_404677</name>
</gene>
<evidence type="ECO:0000256" key="4">
    <source>
        <dbReference type="ARBA" id="ARBA00022989"/>
    </source>
</evidence>
<accession>A0A1Y2EJ79</accession>
<keyword evidence="3" id="KW-0256">Endoplasmic reticulum</keyword>
<proteinExistence type="predicted"/>
<dbReference type="RefSeq" id="XP_040721203.1">
    <property type="nucleotide sequence ID" value="XM_040857863.1"/>
</dbReference>
<evidence type="ECO:0000256" key="2">
    <source>
        <dbReference type="ARBA" id="ARBA00022692"/>
    </source>
</evidence>
<dbReference type="InterPro" id="IPR024512">
    <property type="entry name" value="Ser_palmitoyltrfase_ssu-like"/>
</dbReference>
<dbReference type="Proteomes" id="UP000193689">
    <property type="component" value="Unassembled WGS sequence"/>
</dbReference>
<protein>
    <submittedName>
        <fullName evidence="7">Uncharacterized protein</fullName>
    </submittedName>
</protein>
<evidence type="ECO:0000313" key="7">
    <source>
        <dbReference type="EMBL" id="ORY71611.1"/>
    </source>
</evidence>
<name>A0A1Y2EJ79_9PEZI</name>
<evidence type="ECO:0000256" key="5">
    <source>
        <dbReference type="ARBA" id="ARBA00023136"/>
    </source>
</evidence>
<keyword evidence="8" id="KW-1185">Reference proteome</keyword>
<evidence type="ECO:0000256" key="6">
    <source>
        <dbReference type="SAM" id="Phobius"/>
    </source>
</evidence>
<feature type="transmembrane region" description="Helical" evidence="6">
    <location>
        <begin position="34"/>
        <end position="55"/>
    </location>
</feature>
<evidence type="ECO:0000256" key="3">
    <source>
        <dbReference type="ARBA" id="ARBA00022824"/>
    </source>
</evidence>
<comment type="subcellular location">
    <subcellularLocation>
        <location evidence="1">Endoplasmic reticulum membrane</location>
        <topology evidence="1">Multi-pass membrane protein</topology>
    </subcellularLocation>
</comment>
<dbReference type="OrthoDB" id="202672at2759"/>
<dbReference type="EMBL" id="MCFJ01000001">
    <property type="protein sequence ID" value="ORY71611.1"/>
    <property type="molecule type" value="Genomic_DNA"/>
</dbReference>
<dbReference type="Pfam" id="PF11779">
    <property type="entry name" value="SPT_ssu-like"/>
    <property type="match status" value="1"/>
</dbReference>
<dbReference type="GO" id="GO:0005789">
    <property type="term" value="C:endoplasmic reticulum membrane"/>
    <property type="evidence" value="ECO:0007669"/>
    <property type="project" value="UniProtKB-SubCell"/>
</dbReference>